<keyword evidence="8" id="KW-0732">Signal</keyword>
<keyword evidence="5" id="KW-0633">Potassium transport</keyword>
<dbReference type="GO" id="GO:0005886">
    <property type="term" value="C:plasma membrane"/>
    <property type="evidence" value="ECO:0007669"/>
    <property type="project" value="TreeGrafter"/>
</dbReference>
<evidence type="ECO:0000256" key="7">
    <source>
        <dbReference type="ARBA" id="ARBA00022692"/>
    </source>
</evidence>
<dbReference type="OrthoDB" id="9994231at2759"/>
<comment type="similarity">
    <text evidence="2">Belongs to the Ca(2+):cation antiporter (CaCA) (TC 2.A.19) family. SLC24A subfamily.</text>
</comment>
<dbReference type="GO" id="GO:0005262">
    <property type="term" value="F:calcium channel activity"/>
    <property type="evidence" value="ECO:0007669"/>
    <property type="project" value="TreeGrafter"/>
</dbReference>
<accession>A0A9P0DBS3</accession>
<dbReference type="Gene3D" id="1.20.1420.30">
    <property type="entry name" value="NCX, central ion-binding region"/>
    <property type="match status" value="1"/>
</dbReference>
<dbReference type="PANTHER" id="PTHR10846:SF72">
    <property type="entry name" value="SODIUM_POTASSIUM_CALCIUM EXCHANGER NCKX30C"/>
    <property type="match status" value="1"/>
</dbReference>
<keyword evidence="14" id="KW-0406">Ion transport</keyword>
<evidence type="ECO:0000256" key="3">
    <source>
        <dbReference type="ARBA" id="ARBA00022448"/>
    </source>
</evidence>
<dbReference type="GO" id="GO:0008273">
    <property type="term" value="F:calcium, potassium:sodium antiporter activity"/>
    <property type="evidence" value="ECO:0007669"/>
    <property type="project" value="TreeGrafter"/>
</dbReference>
<name>A0A9P0DBS3_9CUCU</name>
<comment type="subcellular location">
    <subcellularLocation>
        <location evidence="1">Membrane</location>
        <topology evidence="1">Multi-pass membrane protein</topology>
    </subcellularLocation>
</comment>
<dbReference type="Pfam" id="PF01699">
    <property type="entry name" value="Na_Ca_ex"/>
    <property type="match status" value="1"/>
</dbReference>
<keyword evidence="3" id="KW-0813">Transport</keyword>
<evidence type="ECO:0000256" key="4">
    <source>
        <dbReference type="ARBA" id="ARBA00022449"/>
    </source>
</evidence>
<keyword evidence="16" id="KW-0739">Sodium transport</keyword>
<gene>
    <name evidence="19" type="ORF">PSYICH_LOCUS14691</name>
</gene>
<protein>
    <recommendedName>
        <fullName evidence="18">Sodium/calcium exchanger membrane region domain-containing protein</fullName>
    </recommendedName>
</protein>
<reference evidence="19" key="1">
    <citation type="submission" date="2022-01" db="EMBL/GenBank/DDBJ databases">
        <authorList>
            <person name="King R."/>
        </authorList>
    </citation>
    <scope>NUCLEOTIDE SEQUENCE</scope>
</reference>
<evidence type="ECO:0000256" key="11">
    <source>
        <dbReference type="ARBA" id="ARBA00022958"/>
    </source>
</evidence>
<dbReference type="GO" id="GO:0015293">
    <property type="term" value="F:symporter activity"/>
    <property type="evidence" value="ECO:0007669"/>
    <property type="project" value="UniProtKB-KW"/>
</dbReference>
<evidence type="ECO:0000256" key="16">
    <source>
        <dbReference type="ARBA" id="ARBA00023201"/>
    </source>
</evidence>
<evidence type="ECO:0000256" key="13">
    <source>
        <dbReference type="ARBA" id="ARBA00023053"/>
    </source>
</evidence>
<keyword evidence="12 17" id="KW-1133">Transmembrane helix</keyword>
<feature type="domain" description="Sodium/calcium exchanger membrane region" evidence="18">
    <location>
        <begin position="107"/>
        <end position="209"/>
    </location>
</feature>
<evidence type="ECO:0000256" key="15">
    <source>
        <dbReference type="ARBA" id="ARBA00023136"/>
    </source>
</evidence>
<evidence type="ECO:0000256" key="10">
    <source>
        <dbReference type="ARBA" id="ARBA00022847"/>
    </source>
</evidence>
<evidence type="ECO:0000256" key="6">
    <source>
        <dbReference type="ARBA" id="ARBA00022568"/>
    </source>
</evidence>
<organism evidence="19 20">
    <name type="scientific">Psylliodes chrysocephalus</name>
    <dbReference type="NCBI Taxonomy" id="3402493"/>
    <lineage>
        <taxon>Eukaryota</taxon>
        <taxon>Metazoa</taxon>
        <taxon>Ecdysozoa</taxon>
        <taxon>Arthropoda</taxon>
        <taxon>Hexapoda</taxon>
        <taxon>Insecta</taxon>
        <taxon>Pterygota</taxon>
        <taxon>Neoptera</taxon>
        <taxon>Endopterygota</taxon>
        <taxon>Coleoptera</taxon>
        <taxon>Polyphaga</taxon>
        <taxon>Cucujiformia</taxon>
        <taxon>Chrysomeloidea</taxon>
        <taxon>Chrysomelidae</taxon>
        <taxon>Galerucinae</taxon>
        <taxon>Alticini</taxon>
        <taxon>Psylliodes</taxon>
    </lineage>
</organism>
<dbReference type="PANTHER" id="PTHR10846">
    <property type="entry name" value="SODIUM/POTASSIUM/CALCIUM EXCHANGER"/>
    <property type="match status" value="1"/>
</dbReference>
<keyword evidence="9" id="KW-0106">Calcium</keyword>
<dbReference type="InterPro" id="IPR044880">
    <property type="entry name" value="NCX_ion-bd_dom_sf"/>
</dbReference>
<evidence type="ECO:0000259" key="18">
    <source>
        <dbReference type="Pfam" id="PF01699"/>
    </source>
</evidence>
<evidence type="ECO:0000256" key="2">
    <source>
        <dbReference type="ARBA" id="ARBA00005364"/>
    </source>
</evidence>
<keyword evidence="10" id="KW-0769">Symport</keyword>
<keyword evidence="20" id="KW-1185">Reference proteome</keyword>
<keyword evidence="7 17" id="KW-0812">Transmembrane</keyword>
<evidence type="ECO:0000313" key="20">
    <source>
        <dbReference type="Proteomes" id="UP001153636"/>
    </source>
</evidence>
<proteinExistence type="inferred from homology"/>
<dbReference type="InterPro" id="IPR004837">
    <property type="entry name" value="NaCa_Exmemb"/>
</dbReference>
<dbReference type="InterPro" id="IPR004481">
    <property type="entry name" value="K/Na/Ca-exchanger"/>
</dbReference>
<sequence>MATKQETMLAPSGMADMPNGVANALTDINLDARRMSSVRARKSLTSQAVVCLQVGDGGEDEPPEAMDVSWPSGFRKRITYVLLAPIVFPLWLTLPDTRAARGKKFFPVTFIGSILWIAAYSYLMVWWANMVGDTVQIPPEVMGLTFLAAGTSIPDLITSVIVARKGFGDMAVSSSVGSNIFDVTVGLPVPWLLFGIIYGKPVEKQFEFGGNGTMAFDTQKLDLDILGQHVRFGGVGKIALAGKGPLVCLKCETNESPLWTNAENLGAICLDCVNEAKDNLKTELENDEEEPKVIKRKQRHTRSYRTRLNPFAVPKTSAPKTRGRRGLLKRTPVKAPTAGSYIQVGDIVSMRDAEGDTYYAQIRALMTDQYCNKSAVVTWLLPTQEAPPPNENFDPATYIIGPEEDISRSLDSMEFVMHSPADYYKSKTTPYPSPVATAEPGYIWASIDTLKSLQIRNS</sequence>
<dbReference type="AlphaFoldDB" id="A0A9P0DBS3"/>
<dbReference type="Proteomes" id="UP001153636">
    <property type="component" value="Chromosome 8"/>
</dbReference>
<keyword evidence="15 17" id="KW-0472">Membrane</keyword>
<feature type="transmembrane region" description="Helical" evidence="17">
    <location>
        <begin position="141"/>
        <end position="163"/>
    </location>
</feature>
<evidence type="ECO:0000313" key="19">
    <source>
        <dbReference type="EMBL" id="CAH1113995.1"/>
    </source>
</evidence>
<keyword evidence="11" id="KW-0630">Potassium</keyword>
<evidence type="ECO:0000256" key="1">
    <source>
        <dbReference type="ARBA" id="ARBA00004141"/>
    </source>
</evidence>
<evidence type="ECO:0000256" key="12">
    <source>
        <dbReference type="ARBA" id="ARBA00022989"/>
    </source>
</evidence>
<keyword evidence="13" id="KW-0915">Sodium</keyword>
<feature type="transmembrane region" description="Helical" evidence="17">
    <location>
        <begin position="106"/>
        <end position="129"/>
    </location>
</feature>
<evidence type="ECO:0000256" key="5">
    <source>
        <dbReference type="ARBA" id="ARBA00022538"/>
    </source>
</evidence>
<evidence type="ECO:0000256" key="9">
    <source>
        <dbReference type="ARBA" id="ARBA00022837"/>
    </source>
</evidence>
<dbReference type="EMBL" id="OV651820">
    <property type="protein sequence ID" value="CAH1113995.1"/>
    <property type="molecule type" value="Genomic_DNA"/>
</dbReference>
<evidence type="ECO:0000256" key="17">
    <source>
        <dbReference type="SAM" id="Phobius"/>
    </source>
</evidence>
<evidence type="ECO:0000256" key="14">
    <source>
        <dbReference type="ARBA" id="ARBA00023065"/>
    </source>
</evidence>
<evidence type="ECO:0000256" key="8">
    <source>
        <dbReference type="ARBA" id="ARBA00022729"/>
    </source>
</evidence>
<dbReference type="FunFam" id="1.20.1420.30:FF:000009">
    <property type="entry name" value="sodium/potassium/calcium exchanger 5 isoform X2"/>
    <property type="match status" value="1"/>
</dbReference>
<dbReference type="GO" id="GO:0006874">
    <property type="term" value="P:intracellular calcium ion homeostasis"/>
    <property type="evidence" value="ECO:0007669"/>
    <property type="project" value="TreeGrafter"/>
</dbReference>
<keyword evidence="4" id="KW-0050">Antiport</keyword>
<keyword evidence="6" id="KW-0109">Calcium transport</keyword>